<reference evidence="2 3" key="1">
    <citation type="submission" date="2021-03" db="EMBL/GenBank/DDBJ databases">
        <title>Fibrella sp. HMF5036 genome sequencing and assembly.</title>
        <authorList>
            <person name="Kang H."/>
            <person name="Kim H."/>
            <person name="Bae S."/>
            <person name="Joh K."/>
        </authorList>
    </citation>
    <scope>NUCLEOTIDE SEQUENCE [LARGE SCALE GENOMIC DNA]</scope>
    <source>
        <strain evidence="2 3">HMF5036</strain>
    </source>
</reference>
<dbReference type="Gene3D" id="2.60.120.200">
    <property type="match status" value="1"/>
</dbReference>
<dbReference type="Proteomes" id="UP000664795">
    <property type="component" value="Unassembled WGS sequence"/>
</dbReference>
<dbReference type="Pfam" id="PF07676">
    <property type="entry name" value="PD40"/>
    <property type="match status" value="4"/>
</dbReference>
<keyword evidence="3" id="KW-1185">Reference proteome</keyword>
<evidence type="ECO:0000313" key="2">
    <source>
        <dbReference type="EMBL" id="MBO0931735.1"/>
    </source>
</evidence>
<organism evidence="2 3">
    <name type="scientific">Fibrella aquatilis</name>
    <dbReference type="NCBI Taxonomy" id="2817059"/>
    <lineage>
        <taxon>Bacteria</taxon>
        <taxon>Pseudomonadati</taxon>
        <taxon>Bacteroidota</taxon>
        <taxon>Cytophagia</taxon>
        <taxon>Cytophagales</taxon>
        <taxon>Spirosomataceae</taxon>
        <taxon>Fibrella</taxon>
    </lineage>
</organism>
<dbReference type="PANTHER" id="PTHR36842:SF1">
    <property type="entry name" value="PROTEIN TOLB"/>
    <property type="match status" value="1"/>
</dbReference>
<evidence type="ECO:0000256" key="1">
    <source>
        <dbReference type="ARBA" id="ARBA00009820"/>
    </source>
</evidence>
<comment type="caution">
    <text evidence="2">The sequence shown here is derived from an EMBL/GenBank/DDBJ whole genome shotgun (WGS) entry which is preliminary data.</text>
</comment>
<name>A0A939K0Z2_9BACT</name>
<protein>
    <submittedName>
        <fullName evidence="2">TolB family protein</fullName>
    </submittedName>
</protein>
<dbReference type="PANTHER" id="PTHR36842">
    <property type="entry name" value="PROTEIN TOLB HOMOLOG"/>
    <property type="match status" value="1"/>
</dbReference>
<dbReference type="InterPro" id="IPR011659">
    <property type="entry name" value="WD40"/>
</dbReference>
<dbReference type="InterPro" id="IPR011042">
    <property type="entry name" value="6-blade_b-propeller_TolB-like"/>
</dbReference>
<evidence type="ECO:0000313" key="3">
    <source>
        <dbReference type="Proteomes" id="UP000664795"/>
    </source>
</evidence>
<comment type="similarity">
    <text evidence="1">Belongs to the TolB family.</text>
</comment>
<dbReference type="RefSeq" id="WP_207335699.1">
    <property type="nucleotide sequence ID" value="NZ_JAFMYU010000008.1"/>
</dbReference>
<gene>
    <name evidence="2" type="ORF">J2I48_12065</name>
</gene>
<dbReference type="EMBL" id="JAFMYU010000008">
    <property type="protein sequence ID" value="MBO0931735.1"/>
    <property type="molecule type" value="Genomic_DNA"/>
</dbReference>
<dbReference type="SUPFAM" id="SSF82171">
    <property type="entry name" value="DPP6 N-terminal domain-like"/>
    <property type="match status" value="1"/>
</dbReference>
<proteinExistence type="inferred from homology"/>
<dbReference type="Gene3D" id="2.120.10.30">
    <property type="entry name" value="TolB, C-terminal domain"/>
    <property type="match status" value="1"/>
</dbReference>
<dbReference type="AlphaFoldDB" id="A0A939K0Z2"/>
<accession>A0A939K0Z2</accession>
<sequence length="513" mass="55738">MHHQLTRLLAWVGLLATVGQPVLSQPKAVGVFDGQTDVGAVLHAGSAAFAPAGQTYTLSGAGTNIWGTADEFHFLWKRIKGDFIVYTRGNLLGKGVDPHRKIGWMARTSLDANSAQVNVAVHGDGLTSLQFRRTTGGITEENRATMTGADVIQLERQGNTFTMRVAKFGQPFEVREVANIDLGDDVYVGLFIGSHNKDVVEQGLFQDVRISVPVKPDVPAGQMKLGSRLELMNIATGSREVVFTAPNSIQAPNWTLNNKSLIYNSEGLIYAFDLRSRKANVVNTGDVKNNNNDHVLAADGKTIGLSSGVSALGGSIIYTMPLTGGTPKQVTPKGPSYLHGWSPDGRDLVFCGSRNDEYDVYKVPAAGGPEVRLTDAKGLDDGPEYSPDGKYIYFNSNRTGTMQIWRMKPDGTNQEAVTNGDFHDWFAHISPDGKWMVFLSFLKDEVKPGDHPPYKHVYIRLMPVTGGQPKIIAYLYGGQGSINTPSWSPDSKRIAFVSNTDASVISPVEVARK</sequence>